<reference evidence="1" key="1">
    <citation type="journal article" date="2021" name="PeerJ">
        <title>Extensive microbial diversity within the chicken gut microbiome revealed by metagenomics and culture.</title>
        <authorList>
            <person name="Gilroy R."/>
            <person name="Ravi A."/>
            <person name="Getino M."/>
            <person name="Pursley I."/>
            <person name="Horton D.L."/>
            <person name="Alikhan N.F."/>
            <person name="Baker D."/>
            <person name="Gharbi K."/>
            <person name="Hall N."/>
            <person name="Watson M."/>
            <person name="Adriaenssens E.M."/>
            <person name="Foster-Nyarko E."/>
            <person name="Jarju S."/>
            <person name="Secka A."/>
            <person name="Antonio M."/>
            <person name="Oren A."/>
            <person name="Chaudhuri R.R."/>
            <person name="La Ragione R."/>
            <person name="Hildebrand F."/>
            <person name="Pallen M.J."/>
        </authorList>
    </citation>
    <scope>NUCLEOTIDE SEQUENCE</scope>
    <source>
        <strain evidence="1">CHK154-13316</strain>
    </source>
</reference>
<organism evidence="1 2">
    <name type="scientific">Bacteroides xylanisolvens</name>
    <dbReference type="NCBI Taxonomy" id="371601"/>
    <lineage>
        <taxon>Bacteria</taxon>
        <taxon>Pseudomonadati</taxon>
        <taxon>Bacteroidota</taxon>
        <taxon>Bacteroidia</taxon>
        <taxon>Bacteroidales</taxon>
        <taxon>Bacteroidaceae</taxon>
        <taxon>Bacteroides</taxon>
    </lineage>
</organism>
<dbReference type="AlphaFoldDB" id="A0A921LG23"/>
<accession>A0A921LG23</accession>
<sequence length="545" mass="63791">MNKEETIDILSGLLRYESVKDNSNYYVDVPIEDLMDDDGICSYRYTVMEDGDIQVEKRKNSNICGSPVKRSLRQIIWKICKLNQVCSLYKKNYEKWKEENSDIPYIETIINDDSDGMPEQAFEFMRNFWSEEAVNGSDYHRNLRLLLAEYGIGKTSYCNGIRYLVAEEIEAPFLNSNAAFPFVFDLNEFRSGDFDKFIETELFGKYNIPLVYHVFERLCQQGIFMVVLDAWDQMRGARQIYPINQDLNQMSSLWTNKGRTLITCRRSFYQQQLKGVGKQKLSQNVGLYKLNGFDKTSVKAYLQKDAQKRRLNGILPLIEDECKWVDNCWDLNSELLAKPLNLRLLVMHFNAISSQIDFYKEKADTYVFLEIVLNDWKEKNHIGDDLFLKELISQTLFSGLNRSISMNQFKESVVSDNWDSIIAALNAFDFIKIDERRERIEFCLAAFQEFLWAHFVLNELKKAPEKLDNENSLLKNYLLIREVREWICKVLGREKSECLANHISCTKYKNKEDAGFRGANALTLLCDLNHKVIFDYLFKSSYMPV</sequence>
<evidence type="ECO:0000313" key="2">
    <source>
        <dbReference type="Proteomes" id="UP000747074"/>
    </source>
</evidence>
<reference evidence="1" key="2">
    <citation type="submission" date="2021-09" db="EMBL/GenBank/DDBJ databases">
        <authorList>
            <person name="Gilroy R."/>
        </authorList>
    </citation>
    <scope>NUCLEOTIDE SEQUENCE</scope>
    <source>
        <strain evidence="1">CHK154-13316</strain>
    </source>
</reference>
<dbReference type="EMBL" id="DYVL01000106">
    <property type="protein sequence ID" value="HJG11962.1"/>
    <property type="molecule type" value="Genomic_DNA"/>
</dbReference>
<proteinExistence type="predicted"/>
<protein>
    <recommendedName>
        <fullName evidence="3">NACHT domain-containing protein</fullName>
    </recommendedName>
</protein>
<name>A0A921LG23_9BACE</name>
<evidence type="ECO:0000313" key="1">
    <source>
        <dbReference type="EMBL" id="HJG11962.1"/>
    </source>
</evidence>
<gene>
    <name evidence="1" type="ORF">K8V07_08535</name>
</gene>
<evidence type="ECO:0008006" key="3">
    <source>
        <dbReference type="Google" id="ProtNLM"/>
    </source>
</evidence>
<dbReference type="InterPro" id="IPR027417">
    <property type="entry name" value="P-loop_NTPase"/>
</dbReference>
<dbReference type="Proteomes" id="UP000747074">
    <property type="component" value="Unassembled WGS sequence"/>
</dbReference>
<dbReference type="Gene3D" id="3.40.50.300">
    <property type="entry name" value="P-loop containing nucleotide triphosphate hydrolases"/>
    <property type="match status" value="1"/>
</dbReference>
<comment type="caution">
    <text evidence="1">The sequence shown here is derived from an EMBL/GenBank/DDBJ whole genome shotgun (WGS) entry which is preliminary data.</text>
</comment>